<gene>
    <name evidence="1" type="ORF">CUT44_17680</name>
</gene>
<dbReference type="AlphaFoldDB" id="A0A2M8LWL9"/>
<dbReference type="InterPro" id="IPR021667">
    <property type="entry name" value="HapK"/>
</dbReference>
<proteinExistence type="predicted"/>
<dbReference type="RefSeq" id="WP_100202851.1">
    <property type="nucleotide sequence ID" value="NZ_PGGW01000058.1"/>
</dbReference>
<accession>A0A2M8LWL9</accession>
<protein>
    <submittedName>
        <fullName evidence="1">RedY protein</fullName>
    </submittedName>
</protein>
<organism evidence="1 2">
    <name type="scientific">Streptomyces carminius</name>
    <dbReference type="NCBI Taxonomy" id="2665496"/>
    <lineage>
        <taxon>Bacteria</taxon>
        <taxon>Bacillati</taxon>
        <taxon>Actinomycetota</taxon>
        <taxon>Actinomycetes</taxon>
        <taxon>Kitasatosporales</taxon>
        <taxon>Streptomycetaceae</taxon>
        <taxon>Streptomyces</taxon>
    </lineage>
</organism>
<dbReference type="Pfam" id="PF11639">
    <property type="entry name" value="HapK"/>
    <property type="match status" value="1"/>
</dbReference>
<sequence length="108" mass="12112">MTTIVHRIRLHEGVDPADFEAWVRDTDYAACPELPSVLAFGVQRVVAGESGGAAAPVHFFELIEVTSREEFERDMQKEVFRSLVTDFDKMAVVVDELVGERVEPGYRA</sequence>
<dbReference type="Gene3D" id="3.30.70.100">
    <property type="match status" value="1"/>
</dbReference>
<dbReference type="EMBL" id="PGGW01000058">
    <property type="protein sequence ID" value="PJE96357.1"/>
    <property type="molecule type" value="Genomic_DNA"/>
</dbReference>
<evidence type="ECO:0000313" key="2">
    <source>
        <dbReference type="Proteomes" id="UP000230407"/>
    </source>
</evidence>
<comment type="caution">
    <text evidence="1">The sequence shown here is derived from an EMBL/GenBank/DDBJ whole genome shotgun (WGS) entry which is preliminary data.</text>
</comment>
<keyword evidence="2" id="KW-1185">Reference proteome</keyword>
<evidence type="ECO:0000313" key="1">
    <source>
        <dbReference type="EMBL" id="PJE96357.1"/>
    </source>
</evidence>
<name>A0A2M8LWL9_9ACTN</name>
<reference evidence="1 2" key="1">
    <citation type="submission" date="2017-11" db="EMBL/GenBank/DDBJ databases">
        <title>Streptomyces carmine sp. nov., a novel actinomycete isolated from Sophora alopecuroides in Xinjiang, China.</title>
        <authorList>
            <person name="Wang Y."/>
            <person name="Luo X."/>
            <person name="Wan C."/>
            <person name="Zhang L."/>
        </authorList>
    </citation>
    <scope>NUCLEOTIDE SEQUENCE [LARGE SCALE GENOMIC DNA]</scope>
    <source>
        <strain evidence="1 2">TRM SA0054</strain>
    </source>
</reference>
<dbReference type="Proteomes" id="UP000230407">
    <property type="component" value="Unassembled WGS sequence"/>
</dbReference>